<dbReference type="PANTHER" id="PTHR23506:SF13">
    <property type="entry name" value="VESICULAR ACETYLCHOLINE TRANSPORTER"/>
    <property type="match status" value="1"/>
</dbReference>
<keyword evidence="3" id="KW-0813">Transport</keyword>
<evidence type="ECO:0000256" key="1">
    <source>
        <dbReference type="ARBA" id="ARBA00004141"/>
    </source>
</evidence>
<gene>
    <name evidence="10" type="primary">LOC115212373</name>
</gene>
<dbReference type="AlphaFoldDB" id="A0A6P7SGM8"/>
<evidence type="ECO:0000313" key="10">
    <source>
        <dbReference type="RefSeq" id="XP_029637113.1"/>
    </source>
</evidence>
<dbReference type="CDD" id="cd17383">
    <property type="entry name" value="MFS_SLC18A3_VAChT"/>
    <property type="match status" value="1"/>
</dbReference>
<keyword evidence="6" id="KW-1133">Transmembrane helix</keyword>
<keyword evidence="4" id="KW-0812">Transmembrane</keyword>
<evidence type="ECO:0000256" key="6">
    <source>
        <dbReference type="ARBA" id="ARBA00022989"/>
    </source>
</evidence>
<sequence length="609" mass="67030">MASLTQVRDKIFEMMDRAGTYIHEPTHQRRLVLIIVCVALLLDNMLYMVIVPIIPNYLRNTFSHESMTTTVKAPIKYNRIYRNVTGAPNTTSWYTVVSETTTSIPPPPIDYGSEGGAIGFLFASKAILQLMVNPFTGALIDRIGYDMPMMIGLIIIFLSTAVFAFGESYGVLFMARSLQGLGSAFADTSGLAMIADRYTEESERSRALGIALAFISFGCLVAPPFGGILYEFAGKVVPFLFLATMSLIDGFLLLLVMKPVRAQRSKIPEDQRVKGTPIYKLLMDPYIANCAGALAMANVSLAFLEPTISLWMKDTMDASEWEMGFIWLPAFVPHIVGVYVTVKFAERRPNKLWVLAAAGLALEGVSCFFIPFATTFTFLMFPIAGICFGIACVDTALLPTLGYLVDTRHVSVYGSVYAIADISYSLAYAIGPIVAGGIVHSIGFLALNILICISNVLYAPALFYLNKAYAYKPFENEEMKTPVTEDRSFYNTSDTQSQQNYASYGGASDKVEADQKLNLEMGKPSQAWDPPADHGYHSSESRYNTSIGTDKRSTYNNTGGSNYTQSSGTGYNPTGSSYNNSGNRYGGGNYNNETSQRFGDDKYNRWEQP</sequence>
<dbReference type="GO" id="GO:0030122">
    <property type="term" value="C:AP-2 adaptor complex"/>
    <property type="evidence" value="ECO:0007669"/>
    <property type="project" value="TreeGrafter"/>
</dbReference>
<dbReference type="Proteomes" id="UP000515154">
    <property type="component" value="Linkage group LG5"/>
</dbReference>
<keyword evidence="7" id="KW-0472">Membrane</keyword>
<dbReference type="PANTHER" id="PTHR23506">
    <property type="entry name" value="GH10249P"/>
    <property type="match status" value="1"/>
</dbReference>
<dbReference type="GO" id="GO:0005277">
    <property type="term" value="F:acetylcholine transmembrane transporter activity"/>
    <property type="evidence" value="ECO:0007669"/>
    <property type="project" value="TreeGrafter"/>
</dbReference>
<dbReference type="GO" id="GO:0030121">
    <property type="term" value="C:AP-1 adaptor complex"/>
    <property type="evidence" value="ECO:0007669"/>
    <property type="project" value="TreeGrafter"/>
</dbReference>
<keyword evidence="5" id="KW-0532">Neurotransmitter transport</keyword>
<dbReference type="InterPro" id="IPR036259">
    <property type="entry name" value="MFS_trans_sf"/>
</dbReference>
<evidence type="ECO:0000256" key="2">
    <source>
        <dbReference type="ARBA" id="ARBA00006829"/>
    </source>
</evidence>
<evidence type="ECO:0000256" key="5">
    <source>
        <dbReference type="ARBA" id="ARBA00022775"/>
    </source>
</evidence>
<dbReference type="Pfam" id="PF07690">
    <property type="entry name" value="MFS_1"/>
    <property type="match status" value="1"/>
</dbReference>
<dbReference type="InterPro" id="IPR050930">
    <property type="entry name" value="MFS_Vesicular_Transporter"/>
</dbReference>
<evidence type="ECO:0000256" key="3">
    <source>
        <dbReference type="ARBA" id="ARBA00022448"/>
    </source>
</evidence>
<proteinExistence type="inferred from homology"/>
<dbReference type="GO" id="GO:0043195">
    <property type="term" value="C:terminal bouton"/>
    <property type="evidence" value="ECO:0007669"/>
    <property type="project" value="TreeGrafter"/>
</dbReference>
<reference evidence="10" key="1">
    <citation type="submission" date="2025-08" db="UniProtKB">
        <authorList>
            <consortium name="RefSeq"/>
        </authorList>
    </citation>
    <scope>IDENTIFICATION</scope>
</reference>
<comment type="similarity">
    <text evidence="2">Belongs to the major facilitator superfamily. Vesicular transporter family.</text>
</comment>
<dbReference type="GO" id="GO:0007268">
    <property type="term" value="P:chemical synaptic transmission"/>
    <property type="evidence" value="ECO:0007669"/>
    <property type="project" value="TreeGrafter"/>
</dbReference>
<dbReference type="Gene3D" id="1.20.1250.20">
    <property type="entry name" value="MFS general substrate transporter like domains"/>
    <property type="match status" value="1"/>
</dbReference>
<protein>
    <submittedName>
        <fullName evidence="10">Probable vesicular acetylcholine transporter-B</fullName>
    </submittedName>
</protein>
<dbReference type="PROSITE" id="PS50850">
    <property type="entry name" value="MFS"/>
    <property type="match status" value="1"/>
</dbReference>
<dbReference type="InterPro" id="IPR020846">
    <property type="entry name" value="MFS_dom"/>
</dbReference>
<dbReference type="SUPFAM" id="SSF103473">
    <property type="entry name" value="MFS general substrate transporter"/>
    <property type="match status" value="1"/>
</dbReference>
<dbReference type="RefSeq" id="XP_029637113.1">
    <property type="nucleotide sequence ID" value="XM_029781253.2"/>
</dbReference>
<evidence type="ECO:0000256" key="4">
    <source>
        <dbReference type="ARBA" id="ARBA00022692"/>
    </source>
</evidence>
<keyword evidence="9" id="KW-1185">Reference proteome</keyword>
<dbReference type="InterPro" id="IPR011701">
    <property type="entry name" value="MFS"/>
</dbReference>
<dbReference type="FunFam" id="1.20.1250.20:FF:000109">
    <property type="entry name" value="Putative vesicular acetylcholine transporter"/>
    <property type="match status" value="1"/>
</dbReference>
<accession>A0A6P7SGM8</accession>
<evidence type="ECO:0000256" key="7">
    <source>
        <dbReference type="ARBA" id="ARBA00023136"/>
    </source>
</evidence>
<dbReference type="KEGG" id="osn:115212373"/>
<organism evidence="9 10">
    <name type="scientific">Octopus sinensis</name>
    <name type="common">East Asian common octopus</name>
    <dbReference type="NCBI Taxonomy" id="2607531"/>
    <lineage>
        <taxon>Eukaryota</taxon>
        <taxon>Metazoa</taxon>
        <taxon>Spiralia</taxon>
        <taxon>Lophotrochozoa</taxon>
        <taxon>Mollusca</taxon>
        <taxon>Cephalopoda</taxon>
        <taxon>Coleoidea</taxon>
        <taxon>Octopodiformes</taxon>
        <taxon>Octopoda</taxon>
        <taxon>Incirrata</taxon>
        <taxon>Octopodidae</taxon>
        <taxon>Octopus</taxon>
    </lineage>
</organism>
<keyword evidence="8" id="KW-0325">Glycoprotein</keyword>
<name>A0A6P7SGM8_9MOLL</name>
<comment type="subcellular location">
    <subcellularLocation>
        <location evidence="1">Membrane</location>
        <topology evidence="1">Multi-pass membrane protein</topology>
    </subcellularLocation>
</comment>
<evidence type="ECO:0000256" key="8">
    <source>
        <dbReference type="ARBA" id="ARBA00023180"/>
    </source>
</evidence>
<evidence type="ECO:0000313" key="9">
    <source>
        <dbReference type="Proteomes" id="UP000515154"/>
    </source>
</evidence>